<evidence type="ECO:0000313" key="2">
    <source>
        <dbReference type="EMBL" id="QVL30951.1"/>
    </source>
</evidence>
<feature type="transmembrane region" description="Helical" evidence="1">
    <location>
        <begin position="200"/>
        <end position="221"/>
    </location>
</feature>
<keyword evidence="3" id="KW-1185">Reference proteome</keyword>
<organism evidence="2 3">
    <name type="scientific">Telmatocola sphagniphila</name>
    <dbReference type="NCBI Taxonomy" id="1123043"/>
    <lineage>
        <taxon>Bacteria</taxon>
        <taxon>Pseudomonadati</taxon>
        <taxon>Planctomycetota</taxon>
        <taxon>Planctomycetia</taxon>
        <taxon>Gemmatales</taxon>
        <taxon>Gemmataceae</taxon>
    </lineage>
</organism>
<dbReference type="Proteomes" id="UP000676194">
    <property type="component" value="Chromosome"/>
</dbReference>
<dbReference type="AlphaFoldDB" id="A0A8E6B4G3"/>
<reference evidence="2" key="1">
    <citation type="submission" date="2021-05" db="EMBL/GenBank/DDBJ databases">
        <title>Complete genome sequence of the cellulolytic planctomycete Telmatocola sphagniphila SP2T and characterization of the first cellulase from planctomycetes.</title>
        <authorList>
            <person name="Rakitin A.L."/>
            <person name="Beletsky A.V."/>
            <person name="Naumoff D.G."/>
            <person name="Kulichevskaya I.S."/>
            <person name="Mardanov A.V."/>
            <person name="Ravin N.V."/>
            <person name="Dedysh S.N."/>
        </authorList>
    </citation>
    <scope>NUCLEOTIDE SEQUENCE</scope>
    <source>
        <strain evidence="2">SP2T</strain>
    </source>
</reference>
<dbReference type="KEGG" id="tsph:KIH39_19145"/>
<keyword evidence="1" id="KW-0812">Transmembrane</keyword>
<evidence type="ECO:0000313" key="3">
    <source>
        <dbReference type="Proteomes" id="UP000676194"/>
    </source>
</evidence>
<sequence>MSLSSDAPAESSQDTQLLESLYEISRDNGQITFLPLPAARKMFRIIQYITLGFLIVTLGCLVAYQLTGIVLFAVTAGMFGFFGVSLFWVSLQGSRNAHKPLILDSDGSIYFGSKLWVAARECRAIRFWMSEQSGEAGTHLVPNLKLELVENRFKELPWPCFVSTNSEHCRVLAERLSRELKVPVSHIAAPAVQSRKSRRWTVFILLLIGVPHFLIGLFTVLNQGQGWEFGLLFIGSGMFLLYLANFLIRKKRKSDEETFQHPSNTY</sequence>
<proteinExistence type="predicted"/>
<feature type="transmembrane region" description="Helical" evidence="1">
    <location>
        <begin position="227"/>
        <end position="248"/>
    </location>
</feature>
<dbReference type="RefSeq" id="WP_213494833.1">
    <property type="nucleotide sequence ID" value="NZ_CP074694.1"/>
</dbReference>
<feature type="transmembrane region" description="Helical" evidence="1">
    <location>
        <begin position="70"/>
        <end position="91"/>
    </location>
</feature>
<keyword evidence="1" id="KW-0472">Membrane</keyword>
<accession>A0A8E6B4G3</accession>
<dbReference type="EMBL" id="CP074694">
    <property type="protein sequence ID" value="QVL30951.1"/>
    <property type="molecule type" value="Genomic_DNA"/>
</dbReference>
<keyword evidence="1" id="KW-1133">Transmembrane helix</keyword>
<protein>
    <submittedName>
        <fullName evidence="2">Uncharacterized protein</fullName>
    </submittedName>
</protein>
<feature type="transmembrane region" description="Helical" evidence="1">
    <location>
        <begin position="45"/>
        <end position="64"/>
    </location>
</feature>
<name>A0A8E6B4G3_9BACT</name>
<evidence type="ECO:0000256" key="1">
    <source>
        <dbReference type="SAM" id="Phobius"/>
    </source>
</evidence>
<gene>
    <name evidence="2" type="ORF">KIH39_19145</name>
</gene>